<organism evidence="3 4">
    <name type="scientific">Halioglobus japonicus</name>
    <dbReference type="NCBI Taxonomy" id="930805"/>
    <lineage>
        <taxon>Bacteria</taxon>
        <taxon>Pseudomonadati</taxon>
        <taxon>Pseudomonadota</taxon>
        <taxon>Gammaproteobacteria</taxon>
        <taxon>Cellvibrionales</taxon>
        <taxon>Halieaceae</taxon>
        <taxon>Halioglobus</taxon>
    </lineage>
</organism>
<evidence type="ECO:0000256" key="1">
    <source>
        <dbReference type="SAM" id="Phobius"/>
    </source>
</evidence>
<keyword evidence="1" id="KW-0472">Membrane</keyword>
<sequence length="1330" mass="144635">MSEDTSPRDSFFHRLSSLLWAGAVLAIVLLASYVSLGRLLSQNLQNFQVEILAELNGRVPFEIQADSLRGEWRSFTPEIVLEGLRLKLPGAQGDTVELSGGRVGLDVLDSLLARNLHITSIELDALELYGELDAEGRLVFPGLQGGNTPVGSWLREFLLNVEFAALNQNKLRLALPSGEQRTFDLNLQLQRAGSQRQFSAQLASTRGIDIELRGTGVGNPFEADAFTGQLYLAIASSDIAAAREMLPTPALLSAEGELDTQVWLDWQRGVLDVDMDLRLRNLMLQPVAAEWRMPLDELSMSISLVEHSNRRTLYASNVLARSGDVEVLLPRLQLDTWGESGRLRARDVPVEPLNQLALTSGVLPDKVAAVFSTLDAKGDVTALELTVGELSNPVADWQVEANFDNVQVNSWKGAPGVTSGAGYLELSDSGGYVVIDSQQFTMDFPTVYREPLFFDDFSGTLNIDWDDQSLLLDSGLITAAGVVGTVKSLFRLNIPFEPTPTGLEMDLVIGIQDTHPVHRLKYLPYILNDNLLDWLRGAIGEGEVRQGAFIWRGSLKRGSAPLRTVQLFFNVANTRINYHPQWPPVSKVAGTVLIDDVDVSVWADFAQMYEAELSQLSVEAWMNQSKEMQLAVHGELAGDASDGLLIVNNSLLADLTSDAFSRWQASGELEAELDLQLNLARPGSAPTVEVNAVLADTSLSIEPGNLALEAVAGRVRYNSQSGFSSEDLTGLLWQRPVTARLQQRALDPALPVAGFSNAVLEVGLESTVDTAALQEWLPFEVMHLANGEADVSGLLAIQAGQAPQLQLDSMLEGVSLDLPAPYTKAADEARRFQLLLPLERDRVNLDIRLGGDLSVSLLQAQGNLLGASVGAGVTAAPVELGIVQGNGQLSYLDLEQWLAFSDRYLIPMEEGDARVEQEPDVEPQLLRLQLDEIYVDRARLWGKEFADARFSLALDQQIMQVQAETKWLRGTYFQPTEGRAGLKLDYLDFTGMSAALGEVDEEVAAEATAPQLLEIPDMQVVVSNLARGEETLGEFQFSLASEGTSVHARDITGEIAGLRLSPEAPAQLHWRQNEQTELTAPMRFSDFGDTLEQFDYGRFLETASGSLEIALTWPGSPQAFSLAESDGRIDIGMGRGRFLETPAGATGALRLVSIFNLAEVARRLSLTHMFESGVPFNSLQGQMNLASGTLEVPAIAIEGSSSRFVFSLETDLEAETLDGELVATLPVANNLPWVAALAGGLPVAAGVFVVSKVFEKQVNRLSSGVYAIGGTWSEPSIEFDRIFDDETRRQVEALVEAVDPNNVPDPNETALIAVEPVAPNSPIDEGSTAD</sequence>
<dbReference type="Proteomes" id="UP000235162">
    <property type="component" value="Unassembled WGS sequence"/>
</dbReference>
<dbReference type="PANTHER" id="PTHR38690">
    <property type="entry name" value="PROTEASE-RELATED"/>
    <property type="match status" value="1"/>
</dbReference>
<protein>
    <recommendedName>
        <fullName evidence="2">YhdP central domain-containing protein</fullName>
    </recommendedName>
</protein>
<keyword evidence="1" id="KW-1133">Transmembrane helix</keyword>
<evidence type="ECO:0000313" key="3">
    <source>
        <dbReference type="EMBL" id="PLW87112.1"/>
    </source>
</evidence>
<dbReference type="InterPro" id="IPR025263">
    <property type="entry name" value="YhdP_central"/>
</dbReference>
<dbReference type="Pfam" id="PF13116">
    <property type="entry name" value="YhdP"/>
    <property type="match status" value="1"/>
</dbReference>
<dbReference type="RefSeq" id="WP_102106058.1">
    <property type="nucleotide sequence ID" value="NZ_BMYL01000001.1"/>
</dbReference>
<keyword evidence="1" id="KW-0812">Transmembrane</keyword>
<comment type="caution">
    <text evidence="3">The sequence shown here is derived from an EMBL/GenBank/DDBJ whole genome shotgun (WGS) entry which is preliminary data.</text>
</comment>
<dbReference type="EMBL" id="PKUR01000001">
    <property type="protein sequence ID" value="PLW87112.1"/>
    <property type="molecule type" value="Genomic_DNA"/>
</dbReference>
<feature type="domain" description="YhdP central" evidence="2">
    <location>
        <begin position="11"/>
        <end position="1277"/>
    </location>
</feature>
<accession>A0AAP8MGL7</accession>
<keyword evidence="4" id="KW-1185">Reference proteome</keyword>
<feature type="transmembrane region" description="Helical" evidence="1">
    <location>
        <begin position="18"/>
        <end position="36"/>
    </location>
</feature>
<dbReference type="PANTHER" id="PTHR38690:SF1">
    <property type="entry name" value="PROTEASE"/>
    <property type="match status" value="1"/>
</dbReference>
<evidence type="ECO:0000259" key="2">
    <source>
        <dbReference type="Pfam" id="PF13116"/>
    </source>
</evidence>
<reference evidence="3 4" key="1">
    <citation type="submission" date="2018-01" db="EMBL/GenBank/DDBJ databases">
        <title>The draft genome sequence of Halioglobus japonicus S1-36.</title>
        <authorList>
            <person name="Du Z.-J."/>
            <person name="Shi M.-J."/>
        </authorList>
    </citation>
    <scope>NUCLEOTIDE SEQUENCE [LARGE SCALE GENOMIC DNA]</scope>
    <source>
        <strain evidence="3 4">S1-36</strain>
    </source>
</reference>
<dbReference type="InterPro" id="IPR011836">
    <property type="entry name" value="YhdP"/>
</dbReference>
<evidence type="ECO:0000313" key="4">
    <source>
        <dbReference type="Proteomes" id="UP000235162"/>
    </source>
</evidence>
<name>A0AAP8MGL7_9GAMM</name>
<proteinExistence type="predicted"/>
<gene>
    <name evidence="3" type="ORF">C0029_00485</name>
</gene>